<keyword evidence="4" id="KW-0693">Viral RNA replication</keyword>
<dbReference type="InterPro" id="IPR043502">
    <property type="entry name" value="DNA/RNA_pol_sf"/>
</dbReference>
<sequence length="556" mass="63303">MNIGRNLNQFIDLKNEQTNARFRSYSNVTKNGQSKDYRTPFYRQTLGTINQETGKLESPPRQKVLDSWIPQLKALSQEFPGLWEYEMEMASKVGPLSIQAPLEKRLDSVHEYWKAITLPSKPISKAALSAVIKEWQGISGLTLRSQMKTVDKMKLSTASGTPYLGKRRDTLDRTVPCQNYIGEFPNVDLCIGKSISDSKNWNTAALLGWSGREGGPLAEDVKQRVIFMFPFCVNIQELQCYQPLIESAQKLNLVPAWNSMDAVDQRMTDLFDTKGKQELLICTDFTKFDQHFNRDMANAVQYLLTALLQNNAESRDWIKNVFPIKYYIPLICGDVFYYGRHGMGSGSGGTNADETLGHRALQYEAAQEIRSKLNPNSMCLGDDGVISFPGISVDLVTEVYSRHGQVMNPDKQEASDHQAVFLRRWYDSNYRINGICRGVYATTRAIGRLCGQERFYDDEIWGPKAVVIRYLSVIENCKYHPLFHKFVDWCIKGDKYRLGIDIPGFYASIGREANKLIDEIPDFLGYVRSQQASGSKTAGIENWEVVKYIRNNYDCK</sequence>
<keyword evidence="2" id="KW-0808">Transferase</keyword>
<evidence type="ECO:0000256" key="3">
    <source>
        <dbReference type="ARBA" id="ARBA00022695"/>
    </source>
</evidence>
<dbReference type="SUPFAM" id="SSF56672">
    <property type="entry name" value="DNA/RNA polymerases"/>
    <property type="match status" value="1"/>
</dbReference>
<protein>
    <submittedName>
        <fullName evidence="6">RNA-dependent RNA polymerase</fullName>
    </submittedName>
</protein>
<evidence type="ECO:0000313" key="6">
    <source>
        <dbReference type="EMBL" id="QBJ04630.1"/>
    </source>
</evidence>
<dbReference type="GO" id="GO:0006351">
    <property type="term" value="P:DNA-templated transcription"/>
    <property type="evidence" value="ECO:0007669"/>
    <property type="project" value="InterPro"/>
</dbReference>
<accession>A0A481W7A3</accession>
<feature type="domain" description="RNA-directed RNA polymerase C-terminal" evidence="5">
    <location>
        <begin position="142"/>
        <end position="427"/>
    </location>
</feature>
<dbReference type="GO" id="GO:0003723">
    <property type="term" value="F:RNA binding"/>
    <property type="evidence" value="ECO:0007669"/>
    <property type="project" value="InterPro"/>
</dbReference>
<evidence type="ECO:0000259" key="5">
    <source>
        <dbReference type="Pfam" id="PF00680"/>
    </source>
</evidence>
<dbReference type="InterPro" id="IPR001205">
    <property type="entry name" value="RNA-dir_pol_C"/>
</dbReference>
<dbReference type="GO" id="GO:0003968">
    <property type="term" value="F:RNA-directed RNA polymerase activity"/>
    <property type="evidence" value="ECO:0007669"/>
    <property type="project" value="UniProtKB-KW"/>
</dbReference>
<name>A0A481W7A3_9VIRU</name>
<keyword evidence="1 6" id="KW-0696">RNA-directed RNA polymerase</keyword>
<evidence type="ECO:0000256" key="1">
    <source>
        <dbReference type="ARBA" id="ARBA00022484"/>
    </source>
</evidence>
<dbReference type="EMBL" id="MK521926">
    <property type="protein sequence ID" value="QBJ04630.1"/>
    <property type="molecule type" value="Genomic_RNA"/>
</dbReference>
<dbReference type="CDD" id="cd23185">
    <property type="entry name" value="dsRNAv_Picobirnaviridae_RdRp"/>
    <property type="match status" value="1"/>
</dbReference>
<dbReference type="Pfam" id="PF00680">
    <property type="entry name" value="RdRP_1"/>
    <property type="match status" value="1"/>
</dbReference>
<organism evidence="6">
    <name type="scientific">Tasmanian devil-associated picobirnavirus 6</name>
    <dbReference type="NCBI Taxonomy" id="2529458"/>
    <lineage>
        <taxon>Viruses</taxon>
        <taxon>Riboviria</taxon>
        <taxon>Orthornavirae</taxon>
        <taxon>Pisuviricota</taxon>
        <taxon>Duplopiviricetes</taxon>
        <taxon>Durnavirales</taxon>
        <taxon>Picobirnaviridae</taxon>
        <taxon>Orthopicobirnavirus</taxon>
    </lineage>
</organism>
<evidence type="ECO:0000256" key="2">
    <source>
        <dbReference type="ARBA" id="ARBA00022679"/>
    </source>
</evidence>
<proteinExistence type="predicted"/>
<keyword evidence="3" id="KW-0548">Nucleotidyltransferase</keyword>
<evidence type="ECO:0000256" key="4">
    <source>
        <dbReference type="ARBA" id="ARBA00022953"/>
    </source>
</evidence>
<reference evidence="6" key="1">
    <citation type="submission" date="2019-02" db="EMBL/GenBank/DDBJ databases">
        <title>Fecal viral diversity of captive and wild Tasmanian devils characterized using virion-enriched metagenomics and meta-transcriptomics.</title>
        <authorList>
            <person name="Chong R."/>
            <person name="Shi M."/>
            <person name="Grueber C."/>
            <person name="Holmes E.C."/>
            <person name="Hogg C.J."/>
            <person name="Belov K."/>
            <person name="Barrs V.R."/>
        </authorList>
    </citation>
    <scope>NUCLEOTIDE SEQUENCE</scope>
    <source>
        <strain evidence="6">Buckbys Road/Tasmania/Sarcophilus_harrisii/2017/DN104014</strain>
    </source>
</reference>